<dbReference type="EMBL" id="JAHLFE010000105">
    <property type="protein sequence ID" value="MBU3844259.1"/>
    <property type="molecule type" value="Genomic_DNA"/>
</dbReference>
<evidence type="ECO:0000313" key="11">
    <source>
        <dbReference type="Proteomes" id="UP000733611"/>
    </source>
</evidence>
<organism evidence="10 11">
    <name type="scientific">Candidatus Anaerobiospirillum pullicola</name>
    <dbReference type="NCBI Taxonomy" id="2838451"/>
    <lineage>
        <taxon>Bacteria</taxon>
        <taxon>Pseudomonadati</taxon>
        <taxon>Pseudomonadota</taxon>
        <taxon>Gammaproteobacteria</taxon>
        <taxon>Aeromonadales</taxon>
        <taxon>Succinivibrionaceae</taxon>
        <taxon>Anaerobiospirillum</taxon>
    </lineage>
</organism>
<feature type="binding site" evidence="5 6">
    <location>
        <position position="131"/>
    </location>
    <ligand>
        <name>substrate</name>
    </ligand>
</feature>
<comment type="catalytic activity">
    <reaction evidence="5">
        <text>pyridoxamine 5'-phosphate + O2 + H2O = pyridoxal 5'-phosphate + H2O2 + NH4(+)</text>
        <dbReference type="Rhea" id="RHEA:15817"/>
        <dbReference type="ChEBI" id="CHEBI:15377"/>
        <dbReference type="ChEBI" id="CHEBI:15379"/>
        <dbReference type="ChEBI" id="CHEBI:16240"/>
        <dbReference type="ChEBI" id="CHEBI:28938"/>
        <dbReference type="ChEBI" id="CHEBI:58451"/>
        <dbReference type="ChEBI" id="CHEBI:597326"/>
        <dbReference type="EC" id="1.4.3.5"/>
    </reaction>
</comment>
<comment type="cofactor">
    <cofactor evidence="5 7">
        <name>FMN</name>
        <dbReference type="ChEBI" id="CHEBI:58210"/>
    </cofactor>
    <text evidence="5 7">Binds 1 FMN per subunit.</text>
</comment>
<dbReference type="Pfam" id="PF01243">
    <property type="entry name" value="PNPOx_N"/>
    <property type="match status" value="1"/>
</dbReference>
<keyword evidence="2 5" id="KW-0285">Flavoprotein</keyword>
<evidence type="ECO:0000256" key="4">
    <source>
        <dbReference type="ARBA" id="ARBA00023002"/>
    </source>
</evidence>
<dbReference type="PIRSF" id="PIRSF000190">
    <property type="entry name" value="Pyd_amn-ph_oxd"/>
    <property type="match status" value="1"/>
</dbReference>
<feature type="binding site" evidence="5 6">
    <location>
        <position position="66"/>
    </location>
    <ligand>
        <name>substrate</name>
    </ligand>
</feature>
<comment type="similarity">
    <text evidence="1 5">Belongs to the pyridoxamine 5'-phosphate oxidase family.</text>
</comment>
<feature type="binding site" evidence="5 6">
    <location>
        <position position="123"/>
    </location>
    <ligand>
        <name>substrate</name>
    </ligand>
</feature>
<name>A0A948WZL3_9GAMM</name>
<feature type="binding site" evidence="5 7">
    <location>
        <position position="83"/>
    </location>
    <ligand>
        <name>FMN</name>
        <dbReference type="ChEBI" id="CHEBI:58210"/>
    </ligand>
</feature>
<protein>
    <recommendedName>
        <fullName evidence="5">Pyridoxine/pyridoxamine 5'-phosphate oxidase</fullName>
        <ecNumber evidence="5">1.4.3.5</ecNumber>
    </recommendedName>
    <alternativeName>
        <fullName evidence="5">PNP/PMP oxidase</fullName>
        <shortName evidence="5">PNPOx</shortName>
    </alternativeName>
    <alternativeName>
        <fullName evidence="5">Pyridoxal 5'-phosphate synthase</fullName>
    </alternativeName>
</protein>
<evidence type="ECO:0000259" key="8">
    <source>
        <dbReference type="Pfam" id="PF01243"/>
    </source>
</evidence>
<dbReference type="SUPFAM" id="SSF50475">
    <property type="entry name" value="FMN-binding split barrel"/>
    <property type="match status" value="1"/>
</dbReference>
<sequence length="213" mass="24793">MIDVSPLRRSYTMSGLDEKDLTPTPIPLFERWLKDMIDSKLFDPNGMVVSTVDETGQPYSRMVLLKNYDAESLVFFTNLGSRKAQQLAKNPKICLLFPWYYLERQVMFIGTAEKLSVPAVMKYFHSRPRDSQIAAWASHQSSRISARSILEGKFLELKQKFKDGEVPLPSFWGGYKVKFHQVEFWQGRENRMHDRFIYDLQADGSWTINRLAP</sequence>
<dbReference type="InterPro" id="IPR012349">
    <property type="entry name" value="Split_barrel_FMN-bd"/>
</dbReference>
<dbReference type="EC" id="1.4.3.5" evidence="5"/>
<feature type="binding site" evidence="5 7">
    <location>
        <position position="185"/>
    </location>
    <ligand>
        <name>FMN</name>
        <dbReference type="ChEBI" id="CHEBI:58210"/>
    </ligand>
</feature>
<feature type="binding site" evidence="5 7">
    <location>
        <position position="105"/>
    </location>
    <ligand>
        <name>FMN</name>
        <dbReference type="ChEBI" id="CHEBI:58210"/>
    </ligand>
</feature>
<keyword evidence="3 5" id="KW-0288">FMN</keyword>
<feature type="binding site" evidence="5 6">
    <location>
        <position position="127"/>
    </location>
    <ligand>
        <name>substrate</name>
    </ligand>
</feature>
<dbReference type="HAMAP" id="MF_01629">
    <property type="entry name" value="PdxH"/>
    <property type="match status" value="1"/>
</dbReference>
<dbReference type="GO" id="GO:0004733">
    <property type="term" value="F:pyridoxamine phosphate oxidase activity"/>
    <property type="evidence" value="ECO:0007669"/>
    <property type="project" value="UniProtKB-UniRule"/>
</dbReference>
<reference evidence="10" key="2">
    <citation type="submission" date="2021-04" db="EMBL/GenBank/DDBJ databases">
        <authorList>
            <person name="Gilroy R."/>
        </authorList>
    </citation>
    <scope>NUCLEOTIDE SEQUENCE</scope>
    <source>
        <strain evidence="10">378</strain>
    </source>
</reference>
<dbReference type="Gene3D" id="2.30.110.10">
    <property type="entry name" value="Electron Transport, Fmn-binding Protein, Chain A"/>
    <property type="match status" value="1"/>
</dbReference>
<feature type="binding site" evidence="5 7">
    <location>
        <begin position="140"/>
        <end position="141"/>
    </location>
    <ligand>
        <name>FMN</name>
        <dbReference type="ChEBI" id="CHEBI:58210"/>
    </ligand>
</feature>
<dbReference type="GO" id="GO:0008615">
    <property type="term" value="P:pyridoxine biosynthetic process"/>
    <property type="evidence" value="ECO:0007669"/>
    <property type="project" value="UniProtKB-UniRule"/>
</dbReference>
<dbReference type="InterPro" id="IPR019576">
    <property type="entry name" value="Pyridoxamine_oxidase_dimer_C"/>
</dbReference>
<feature type="binding site" evidence="5 7">
    <location>
        <position position="195"/>
    </location>
    <ligand>
        <name>FMN</name>
        <dbReference type="ChEBI" id="CHEBI:58210"/>
    </ligand>
</feature>
<reference evidence="10" key="1">
    <citation type="journal article" date="2021" name="PeerJ">
        <title>Extensive microbial diversity within the chicken gut microbiome revealed by metagenomics and culture.</title>
        <authorList>
            <person name="Gilroy R."/>
            <person name="Ravi A."/>
            <person name="Getino M."/>
            <person name="Pursley I."/>
            <person name="Horton D.L."/>
            <person name="Alikhan N.F."/>
            <person name="Baker D."/>
            <person name="Gharbi K."/>
            <person name="Hall N."/>
            <person name="Watson M."/>
            <person name="Adriaenssens E.M."/>
            <person name="Foster-Nyarko E."/>
            <person name="Jarju S."/>
            <person name="Secka A."/>
            <person name="Antonio M."/>
            <person name="Oren A."/>
            <person name="Chaudhuri R.R."/>
            <person name="La Ragione R."/>
            <person name="Hildebrand F."/>
            <person name="Pallen M.J."/>
        </authorList>
    </citation>
    <scope>NUCLEOTIDE SEQUENCE</scope>
    <source>
        <strain evidence="10">378</strain>
    </source>
</reference>
<feature type="binding site" evidence="5 7">
    <location>
        <begin position="76"/>
        <end position="77"/>
    </location>
    <ligand>
        <name>FMN</name>
        <dbReference type="ChEBI" id="CHEBI:58210"/>
    </ligand>
</feature>
<feature type="binding site" evidence="5 7">
    <location>
        <begin position="61"/>
        <end position="66"/>
    </location>
    <ligand>
        <name>FMN</name>
        <dbReference type="ChEBI" id="CHEBI:58210"/>
    </ligand>
</feature>
<keyword evidence="4 5" id="KW-0560">Oxidoreductase</keyword>
<feature type="domain" description="Pyridoxine 5'-phosphate oxidase dimerisation C-terminal" evidence="9">
    <location>
        <begin position="172"/>
        <end position="213"/>
    </location>
</feature>
<keyword evidence="5" id="KW-0664">Pyridoxine biosynthesis</keyword>
<dbReference type="Proteomes" id="UP000733611">
    <property type="component" value="Unassembled WGS sequence"/>
</dbReference>
<comment type="pathway">
    <text evidence="5">Cofactor metabolism; pyridoxal 5'-phosphate salvage; pyridoxal 5'-phosphate from pyridoxamine 5'-phosphate: step 1/1.</text>
</comment>
<dbReference type="PANTHER" id="PTHR10851:SF0">
    <property type="entry name" value="PYRIDOXINE-5'-PHOSPHATE OXIDASE"/>
    <property type="match status" value="1"/>
</dbReference>
<dbReference type="InterPro" id="IPR019740">
    <property type="entry name" value="Pyridox_Oxase_CS"/>
</dbReference>
<proteinExistence type="inferred from homology"/>
<dbReference type="Pfam" id="PF10590">
    <property type="entry name" value="PNP_phzG_C"/>
    <property type="match status" value="1"/>
</dbReference>
<feature type="binding site" evidence="5 6">
    <location>
        <begin position="191"/>
        <end position="193"/>
    </location>
    <ligand>
        <name>substrate</name>
    </ligand>
</feature>
<dbReference type="AlphaFoldDB" id="A0A948WZL3"/>
<feature type="binding site" evidence="5 7">
    <location>
        <position position="82"/>
    </location>
    <ligand>
        <name>FMN</name>
        <dbReference type="ChEBI" id="CHEBI:58210"/>
    </ligand>
</feature>
<gene>
    <name evidence="5 10" type="primary">pdxH</name>
    <name evidence="10" type="ORF">H9847_05230</name>
</gene>
<evidence type="ECO:0000313" key="10">
    <source>
        <dbReference type="EMBL" id="MBU3844259.1"/>
    </source>
</evidence>
<comment type="pathway">
    <text evidence="5">Cofactor metabolism; pyridoxal 5'-phosphate salvage; pyridoxal 5'-phosphate from pyridoxine 5'-phosphate: step 1/1.</text>
</comment>
<evidence type="ECO:0000256" key="3">
    <source>
        <dbReference type="ARBA" id="ARBA00022643"/>
    </source>
</evidence>
<comment type="subunit">
    <text evidence="5">Homodimer.</text>
</comment>
<accession>A0A948WZL3</accession>
<feature type="binding site" evidence="6">
    <location>
        <begin position="8"/>
        <end position="11"/>
    </location>
    <ligand>
        <name>substrate</name>
    </ligand>
</feature>
<dbReference type="InterPro" id="IPR011576">
    <property type="entry name" value="Pyridox_Oxase_N"/>
</dbReference>
<evidence type="ECO:0000259" key="9">
    <source>
        <dbReference type="Pfam" id="PF10590"/>
    </source>
</evidence>
<comment type="function">
    <text evidence="5">Catalyzes the oxidation of either pyridoxine 5'-phosphate (PNP) or pyridoxamine 5'-phosphate (PMP) into pyridoxal 5'-phosphate (PLP).</text>
</comment>
<evidence type="ECO:0000256" key="2">
    <source>
        <dbReference type="ARBA" id="ARBA00022630"/>
    </source>
</evidence>
<dbReference type="GO" id="GO:0010181">
    <property type="term" value="F:FMN binding"/>
    <property type="evidence" value="ECO:0007669"/>
    <property type="project" value="UniProtKB-UniRule"/>
</dbReference>
<dbReference type="NCBIfam" id="TIGR00558">
    <property type="entry name" value="pdxH"/>
    <property type="match status" value="1"/>
</dbReference>
<dbReference type="InterPro" id="IPR000659">
    <property type="entry name" value="Pyridox_Oxase"/>
</dbReference>
<dbReference type="PANTHER" id="PTHR10851">
    <property type="entry name" value="PYRIDOXINE-5-PHOSPHATE OXIDASE"/>
    <property type="match status" value="1"/>
</dbReference>
<dbReference type="PROSITE" id="PS01064">
    <property type="entry name" value="PYRIDOX_OXIDASE"/>
    <property type="match status" value="1"/>
</dbReference>
<evidence type="ECO:0000256" key="7">
    <source>
        <dbReference type="PIRSR" id="PIRSR000190-2"/>
    </source>
</evidence>
<dbReference type="NCBIfam" id="NF004231">
    <property type="entry name" value="PRK05679.1"/>
    <property type="match status" value="1"/>
</dbReference>
<feature type="domain" description="Pyridoxamine 5'-phosphate oxidase N-terminal" evidence="8">
    <location>
        <begin position="41"/>
        <end position="159"/>
    </location>
</feature>
<evidence type="ECO:0000256" key="6">
    <source>
        <dbReference type="PIRSR" id="PIRSR000190-1"/>
    </source>
</evidence>
<comment type="caution">
    <text evidence="10">The sequence shown here is derived from an EMBL/GenBank/DDBJ whole genome shotgun (WGS) entry which is preliminary data.</text>
</comment>
<comment type="catalytic activity">
    <reaction evidence="5">
        <text>pyridoxine 5'-phosphate + O2 = pyridoxal 5'-phosphate + H2O2</text>
        <dbReference type="Rhea" id="RHEA:15149"/>
        <dbReference type="ChEBI" id="CHEBI:15379"/>
        <dbReference type="ChEBI" id="CHEBI:16240"/>
        <dbReference type="ChEBI" id="CHEBI:58589"/>
        <dbReference type="ChEBI" id="CHEBI:597326"/>
        <dbReference type="EC" id="1.4.3.5"/>
    </reaction>
</comment>
<evidence type="ECO:0000256" key="1">
    <source>
        <dbReference type="ARBA" id="ARBA00007301"/>
    </source>
</evidence>
<evidence type="ECO:0000256" key="5">
    <source>
        <dbReference type="HAMAP-Rule" id="MF_01629"/>
    </source>
</evidence>